<keyword evidence="3" id="KW-1185">Reference proteome</keyword>
<feature type="compositionally biased region" description="Basic and acidic residues" evidence="1">
    <location>
        <begin position="38"/>
        <end position="53"/>
    </location>
</feature>
<dbReference type="Proteomes" id="UP000266841">
    <property type="component" value="Unassembled WGS sequence"/>
</dbReference>
<feature type="compositionally biased region" description="Polar residues" evidence="1">
    <location>
        <begin position="408"/>
        <end position="445"/>
    </location>
</feature>
<reference evidence="2 3" key="1">
    <citation type="journal article" date="2012" name="Genome Biol.">
        <title>Genome and low-iron response of an oceanic diatom adapted to chronic iron limitation.</title>
        <authorList>
            <person name="Lommer M."/>
            <person name="Specht M."/>
            <person name="Roy A.S."/>
            <person name="Kraemer L."/>
            <person name="Andreson R."/>
            <person name="Gutowska M.A."/>
            <person name="Wolf J."/>
            <person name="Bergner S.V."/>
            <person name="Schilhabel M.B."/>
            <person name="Klostermeier U.C."/>
            <person name="Beiko R.G."/>
            <person name="Rosenstiel P."/>
            <person name="Hippler M."/>
            <person name="Laroche J."/>
        </authorList>
    </citation>
    <scope>NUCLEOTIDE SEQUENCE [LARGE SCALE GENOMIC DNA]</scope>
    <source>
        <strain evidence="2 3">CCMP1005</strain>
    </source>
</reference>
<evidence type="ECO:0000313" key="3">
    <source>
        <dbReference type="Proteomes" id="UP000266841"/>
    </source>
</evidence>
<evidence type="ECO:0000313" key="2">
    <source>
        <dbReference type="EMBL" id="EJK76754.1"/>
    </source>
</evidence>
<name>K0TIC4_THAOC</name>
<feature type="region of interest" description="Disordered" evidence="1">
    <location>
        <begin position="1"/>
        <end position="218"/>
    </location>
</feature>
<sequence>RAAPREAYSKMEDAGSADEGAPGWGGTPGRSMLKRSLLKKDSPLRAFGLRKDGNVSSSRQTETDETRGVDPKLRPRVDGHSSEPSGRPPVESESGTASAAAGGDSDTPAVGGDPTEADPGALKSSATDSDGRAKRPEWSPAVAPDRSRAGGGGRFGFWSQRSRPSNSAPPNNKPKLASRMSHKPPIAPTQEIVDPAPEPQPKTGEQDPPAAGRRRALAELEFALNERSRSAVTSKASNLRPWTEFDRAGSMPETITIKRKVSPPKSRLETKLRTLDRDKSAGKDVGRAAARGVEDESHKASVGPSIGSKSNSVFESFEVAPAGGSGVGMLDVRHTLQHKRKKSAPGSLPVKPIPEDPSDSAYSRFGLEVMPPTLRRINREPSQEAFGGQRRVPSSHLRTDRQQPKIRQASNTIMVQLPTSQKKSSGKLQPPGTSAAKTNRASVQQAKVDKFRRWRSSRANSVAQESRKLVMSGLVTASNHPPAYQRNNKIPQSKYRQSNRDPPASVSVSRPSQGSPKNQNIPDSSWIVLSDADGNFESKYNPKTEVNLPNLSVHDVQLY</sequence>
<feature type="region of interest" description="Disordered" evidence="1">
    <location>
        <begin position="333"/>
        <end position="526"/>
    </location>
</feature>
<protein>
    <submittedName>
        <fullName evidence="2">Uncharacterized protein</fullName>
    </submittedName>
</protein>
<feature type="compositionally biased region" description="Low complexity" evidence="1">
    <location>
        <begin position="156"/>
        <end position="175"/>
    </location>
</feature>
<feature type="compositionally biased region" description="Basic and acidic residues" evidence="1">
    <location>
        <begin position="266"/>
        <end position="299"/>
    </location>
</feature>
<comment type="caution">
    <text evidence="2">The sequence shown here is derived from an EMBL/GenBank/DDBJ whole genome shotgun (WGS) entry which is preliminary data.</text>
</comment>
<proteinExistence type="predicted"/>
<feature type="region of interest" description="Disordered" evidence="1">
    <location>
        <begin position="253"/>
        <end position="310"/>
    </location>
</feature>
<organism evidence="2 3">
    <name type="scientific">Thalassiosira oceanica</name>
    <name type="common">Marine diatom</name>
    <dbReference type="NCBI Taxonomy" id="159749"/>
    <lineage>
        <taxon>Eukaryota</taxon>
        <taxon>Sar</taxon>
        <taxon>Stramenopiles</taxon>
        <taxon>Ochrophyta</taxon>
        <taxon>Bacillariophyta</taxon>
        <taxon>Coscinodiscophyceae</taxon>
        <taxon>Thalassiosirophycidae</taxon>
        <taxon>Thalassiosirales</taxon>
        <taxon>Thalassiosiraceae</taxon>
        <taxon>Thalassiosira</taxon>
    </lineage>
</organism>
<feature type="compositionally biased region" description="Polar residues" evidence="1">
    <location>
        <begin position="506"/>
        <end position="523"/>
    </location>
</feature>
<evidence type="ECO:0000256" key="1">
    <source>
        <dbReference type="SAM" id="MobiDB-lite"/>
    </source>
</evidence>
<feature type="compositionally biased region" description="Basic and acidic residues" evidence="1">
    <location>
        <begin position="61"/>
        <end position="81"/>
    </location>
</feature>
<dbReference type="EMBL" id="AGNL01001747">
    <property type="protein sequence ID" value="EJK76754.1"/>
    <property type="molecule type" value="Genomic_DNA"/>
</dbReference>
<accession>K0TIC4</accession>
<dbReference type="AlphaFoldDB" id="K0TIC4"/>
<feature type="compositionally biased region" description="Polar residues" evidence="1">
    <location>
        <begin position="475"/>
        <end position="496"/>
    </location>
</feature>
<gene>
    <name evidence="2" type="ORF">THAOC_01467</name>
</gene>
<feature type="non-terminal residue" evidence="2">
    <location>
        <position position="1"/>
    </location>
</feature>
<feature type="compositionally biased region" description="Low complexity" evidence="1">
    <location>
        <begin position="91"/>
        <end position="107"/>
    </location>
</feature>